<sequence length="163" mass="18165">MPSSVQIKTSWRRLHLGNRFPVLHRATAPSSLWATGEGTAAESVSSAAFVKPEERRTYGTRQYRLVLLMSGELSVVQTQRLPCWEAGQQYSSFRLCAAGALRVFYRGLRGLGSAIGKQDSAHFVEILFDAFPSALHSIRLLLQQDTNVLRFMILNLEKQGVAL</sequence>
<dbReference type="GO" id="GO:0006412">
    <property type="term" value="P:translation"/>
    <property type="evidence" value="ECO:0007669"/>
    <property type="project" value="InterPro"/>
</dbReference>
<dbReference type="Gene3D" id="3.30.70.60">
    <property type="match status" value="1"/>
</dbReference>
<reference evidence="1 2" key="1">
    <citation type="journal article" date="2016" name="BMC Genomics">
        <title>Comparative genomics reveals Cyclospora cayetanensis possesses coccidia-like metabolism and invasion components but unique surface antigens.</title>
        <authorList>
            <person name="Liu S."/>
            <person name="Wang L."/>
            <person name="Zheng H."/>
            <person name="Xu Z."/>
            <person name="Roellig D.M."/>
            <person name="Li N."/>
            <person name="Frace M.A."/>
            <person name="Tang K."/>
            <person name="Arrowood M.J."/>
            <person name="Moss D.M."/>
            <person name="Zhang L."/>
            <person name="Feng Y."/>
            <person name="Xiao L."/>
        </authorList>
    </citation>
    <scope>NUCLEOTIDE SEQUENCE [LARGE SCALE GENOMIC DNA]</scope>
    <source>
        <strain evidence="1 2">CHN_HEN01</strain>
    </source>
</reference>
<accession>A0A1D3D8I8</accession>
<proteinExistence type="predicted"/>
<dbReference type="InterPro" id="IPR014717">
    <property type="entry name" value="Transl_elong_EF1B/ribsomal_bS6"/>
</dbReference>
<name>A0A1D3D8I8_9EIME</name>
<dbReference type="InParanoid" id="A0A1D3D8I8"/>
<protein>
    <submittedName>
        <fullName evidence="1">Ribosomal protein</fullName>
    </submittedName>
</protein>
<keyword evidence="1" id="KW-0687">Ribonucleoprotein</keyword>
<evidence type="ECO:0000313" key="1">
    <source>
        <dbReference type="EMBL" id="OEH79770.1"/>
    </source>
</evidence>
<evidence type="ECO:0000313" key="2">
    <source>
        <dbReference type="Proteomes" id="UP000095192"/>
    </source>
</evidence>
<comment type="caution">
    <text evidence="1">The sequence shown here is derived from an EMBL/GenBank/DDBJ whole genome shotgun (WGS) entry which is preliminary data.</text>
</comment>
<keyword evidence="2" id="KW-1185">Reference proteome</keyword>
<dbReference type="Proteomes" id="UP000095192">
    <property type="component" value="Unassembled WGS sequence"/>
</dbReference>
<dbReference type="VEuPathDB" id="ToxoDB:cyc_00511"/>
<dbReference type="EMBL" id="JROU02000284">
    <property type="protein sequence ID" value="OEH79770.1"/>
    <property type="molecule type" value="Genomic_DNA"/>
</dbReference>
<dbReference type="SUPFAM" id="SSF54995">
    <property type="entry name" value="Ribosomal protein S6"/>
    <property type="match status" value="1"/>
</dbReference>
<organism evidence="1 2">
    <name type="scientific">Cyclospora cayetanensis</name>
    <dbReference type="NCBI Taxonomy" id="88456"/>
    <lineage>
        <taxon>Eukaryota</taxon>
        <taxon>Sar</taxon>
        <taxon>Alveolata</taxon>
        <taxon>Apicomplexa</taxon>
        <taxon>Conoidasida</taxon>
        <taxon>Coccidia</taxon>
        <taxon>Eucoccidiorida</taxon>
        <taxon>Eimeriorina</taxon>
        <taxon>Eimeriidae</taxon>
        <taxon>Cyclospora</taxon>
    </lineage>
</organism>
<dbReference type="GO" id="GO:0005840">
    <property type="term" value="C:ribosome"/>
    <property type="evidence" value="ECO:0007669"/>
    <property type="project" value="UniProtKB-KW"/>
</dbReference>
<dbReference type="AlphaFoldDB" id="A0A1D3D8I8"/>
<keyword evidence="1" id="KW-0689">Ribosomal protein</keyword>
<dbReference type="InterPro" id="IPR035980">
    <property type="entry name" value="Ribosomal_bS6_sf"/>
</dbReference>
<gene>
    <name evidence="1" type="ORF">cyc_00511</name>
</gene>
<dbReference type="GO" id="GO:0019843">
    <property type="term" value="F:rRNA binding"/>
    <property type="evidence" value="ECO:0007669"/>
    <property type="project" value="InterPro"/>
</dbReference>
<dbReference type="GO" id="GO:0003735">
    <property type="term" value="F:structural constituent of ribosome"/>
    <property type="evidence" value="ECO:0007669"/>
    <property type="project" value="InterPro"/>
</dbReference>